<dbReference type="EMBL" id="VSRR010002281">
    <property type="protein sequence ID" value="MPC30581.1"/>
    <property type="molecule type" value="Genomic_DNA"/>
</dbReference>
<reference evidence="1 2" key="1">
    <citation type="submission" date="2019-05" db="EMBL/GenBank/DDBJ databases">
        <title>Another draft genome of Portunus trituberculatus and its Hox gene families provides insights of decapod evolution.</title>
        <authorList>
            <person name="Jeong J.-H."/>
            <person name="Song I."/>
            <person name="Kim S."/>
            <person name="Choi T."/>
            <person name="Kim D."/>
            <person name="Ryu S."/>
            <person name="Kim W."/>
        </authorList>
    </citation>
    <scope>NUCLEOTIDE SEQUENCE [LARGE SCALE GENOMIC DNA]</scope>
    <source>
        <tissue evidence="1">Muscle</tissue>
    </source>
</reference>
<keyword evidence="2" id="KW-1185">Reference proteome</keyword>
<name>A0A5B7E917_PORTR</name>
<organism evidence="1 2">
    <name type="scientific">Portunus trituberculatus</name>
    <name type="common">Swimming crab</name>
    <name type="synonym">Neptunus trituberculatus</name>
    <dbReference type="NCBI Taxonomy" id="210409"/>
    <lineage>
        <taxon>Eukaryota</taxon>
        <taxon>Metazoa</taxon>
        <taxon>Ecdysozoa</taxon>
        <taxon>Arthropoda</taxon>
        <taxon>Crustacea</taxon>
        <taxon>Multicrustacea</taxon>
        <taxon>Malacostraca</taxon>
        <taxon>Eumalacostraca</taxon>
        <taxon>Eucarida</taxon>
        <taxon>Decapoda</taxon>
        <taxon>Pleocyemata</taxon>
        <taxon>Brachyura</taxon>
        <taxon>Eubrachyura</taxon>
        <taxon>Portunoidea</taxon>
        <taxon>Portunidae</taxon>
        <taxon>Portuninae</taxon>
        <taxon>Portunus</taxon>
    </lineage>
</organism>
<evidence type="ECO:0000313" key="1">
    <source>
        <dbReference type="EMBL" id="MPC30581.1"/>
    </source>
</evidence>
<protein>
    <submittedName>
        <fullName evidence="1">Uncharacterized protein</fullName>
    </submittedName>
</protein>
<proteinExistence type="predicted"/>
<sequence length="69" mass="7691">MNYLKSENVFPIGNNVNNFNPFQDCRFGLCKINIIYFLVASFMAHVDDGVGGQGRLAIMYALIQMVISG</sequence>
<dbReference type="Proteomes" id="UP000324222">
    <property type="component" value="Unassembled WGS sequence"/>
</dbReference>
<comment type="caution">
    <text evidence="1">The sequence shown here is derived from an EMBL/GenBank/DDBJ whole genome shotgun (WGS) entry which is preliminary data.</text>
</comment>
<accession>A0A5B7E917</accession>
<dbReference type="AlphaFoldDB" id="A0A5B7E917"/>
<evidence type="ECO:0000313" key="2">
    <source>
        <dbReference type="Proteomes" id="UP000324222"/>
    </source>
</evidence>
<gene>
    <name evidence="1" type="ORF">E2C01_023848</name>
</gene>